<organism evidence="1">
    <name type="scientific">Tanacetum cinerariifolium</name>
    <name type="common">Dalmatian daisy</name>
    <name type="synonym">Chrysanthemum cinerariifolium</name>
    <dbReference type="NCBI Taxonomy" id="118510"/>
    <lineage>
        <taxon>Eukaryota</taxon>
        <taxon>Viridiplantae</taxon>
        <taxon>Streptophyta</taxon>
        <taxon>Embryophyta</taxon>
        <taxon>Tracheophyta</taxon>
        <taxon>Spermatophyta</taxon>
        <taxon>Magnoliopsida</taxon>
        <taxon>eudicotyledons</taxon>
        <taxon>Gunneridae</taxon>
        <taxon>Pentapetalae</taxon>
        <taxon>asterids</taxon>
        <taxon>campanulids</taxon>
        <taxon>Asterales</taxon>
        <taxon>Asteraceae</taxon>
        <taxon>Asteroideae</taxon>
        <taxon>Anthemideae</taxon>
        <taxon>Anthemidinae</taxon>
        <taxon>Tanacetum</taxon>
    </lineage>
</organism>
<dbReference type="InterPro" id="IPR052343">
    <property type="entry name" value="Retrotransposon-Effector_Assoc"/>
</dbReference>
<dbReference type="GO" id="GO:0003964">
    <property type="term" value="F:RNA-directed DNA polymerase activity"/>
    <property type="evidence" value="ECO:0007669"/>
    <property type="project" value="UniProtKB-KW"/>
</dbReference>
<gene>
    <name evidence="1" type="ORF">Tci_030158</name>
</gene>
<accession>A0A6L2LAJ6</accession>
<protein>
    <submittedName>
        <fullName evidence="1">RNA-directed DNA polymerase, eukaryota</fullName>
    </submittedName>
</protein>
<keyword evidence="1" id="KW-0548">Nucleotidyltransferase</keyword>
<keyword evidence="1" id="KW-0695">RNA-directed DNA polymerase</keyword>
<sequence>MLQLSTPNNNMECFFIDMLLKDYVVDKTVSQEQSAFISGRHILDDPLILSGVIDCLGFGIIWRSWIKACLESSRTSVLVNGSRTPEFSVKRGLRQGDPLSPLLFILVMECLNFDLSDVVHSVLIRGIILSNLFYAIDVGTSHPQNRTAAEQ</sequence>
<proteinExistence type="predicted"/>
<dbReference type="AlphaFoldDB" id="A0A6L2LAJ6"/>
<dbReference type="PANTHER" id="PTHR46890:SF48">
    <property type="entry name" value="RNA-DIRECTED DNA POLYMERASE"/>
    <property type="match status" value="1"/>
</dbReference>
<evidence type="ECO:0000313" key="1">
    <source>
        <dbReference type="EMBL" id="GEU58180.1"/>
    </source>
</evidence>
<dbReference type="EMBL" id="BKCJ010003958">
    <property type="protein sequence ID" value="GEU58180.1"/>
    <property type="molecule type" value="Genomic_DNA"/>
</dbReference>
<keyword evidence="1" id="KW-0808">Transferase</keyword>
<name>A0A6L2LAJ6_TANCI</name>
<dbReference type="PANTHER" id="PTHR46890">
    <property type="entry name" value="NON-LTR RETROLELEMENT REVERSE TRANSCRIPTASE-LIKE PROTEIN-RELATED"/>
    <property type="match status" value="1"/>
</dbReference>
<reference evidence="1" key="1">
    <citation type="journal article" date="2019" name="Sci. Rep.">
        <title>Draft genome of Tanacetum cinerariifolium, the natural source of mosquito coil.</title>
        <authorList>
            <person name="Yamashiro T."/>
            <person name="Shiraishi A."/>
            <person name="Satake H."/>
            <person name="Nakayama K."/>
        </authorList>
    </citation>
    <scope>NUCLEOTIDE SEQUENCE</scope>
</reference>
<comment type="caution">
    <text evidence="1">The sequence shown here is derived from an EMBL/GenBank/DDBJ whole genome shotgun (WGS) entry which is preliminary data.</text>
</comment>